<keyword evidence="3" id="KW-0560">Oxidoreductase</keyword>
<dbReference type="InterPro" id="IPR002938">
    <property type="entry name" value="FAD-bd"/>
</dbReference>
<dbReference type="Gene3D" id="3.50.50.60">
    <property type="entry name" value="FAD/NAD(P)-binding domain"/>
    <property type="match status" value="1"/>
</dbReference>
<keyword evidence="1" id="KW-0285">Flavoprotein</keyword>
<dbReference type="Proteomes" id="UP001497453">
    <property type="component" value="Chromosome 4"/>
</dbReference>
<gene>
    <name evidence="5" type="ORF">GFSPODELE1_LOCUS6233</name>
</gene>
<dbReference type="InterPro" id="IPR036188">
    <property type="entry name" value="FAD/NAD-bd_sf"/>
</dbReference>
<name>A0ABP1DJ00_9APHY</name>
<evidence type="ECO:0000313" key="6">
    <source>
        <dbReference type="Proteomes" id="UP001497453"/>
    </source>
</evidence>
<dbReference type="SUPFAM" id="SSF51905">
    <property type="entry name" value="FAD/NAD(P)-binding domain"/>
    <property type="match status" value="1"/>
</dbReference>
<evidence type="ECO:0000259" key="4">
    <source>
        <dbReference type="Pfam" id="PF01494"/>
    </source>
</evidence>
<accession>A0ABP1DJ00</accession>
<reference evidence="6" key="1">
    <citation type="submission" date="2024-04" db="EMBL/GenBank/DDBJ databases">
        <authorList>
            <person name="Shaw F."/>
            <person name="Minotto A."/>
        </authorList>
    </citation>
    <scope>NUCLEOTIDE SEQUENCE [LARGE SCALE GENOMIC DNA]</scope>
</reference>
<evidence type="ECO:0000256" key="3">
    <source>
        <dbReference type="ARBA" id="ARBA00023002"/>
    </source>
</evidence>
<dbReference type="PANTHER" id="PTHR46720">
    <property type="entry name" value="HYDROXYLASE, PUTATIVE (AFU_ORTHOLOGUE AFUA_3G01460)-RELATED"/>
    <property type="match status" value="1"/>
</dbReference>
<dbReference type="Pfam" id="PF01494">
    <property type="entry name" value="FAD_binding_3"/>
    <property type="match status" value="1"/>
</dbReference>
<evidence type="ECO:0000256" key="2">
    <source>
        <dbReference type="ARBA" id="ARBA00022827"/>
    </source>
</evidence>
<protein>
    <recommendedName>
        <fullName evidence="4">FAD-binding domain-containing protein</fullName>
    </recommendedName>
</protein>
<keyword evidence="6" id="KW-1185">Reference proteome</keyword>
<evidence type="ECO:0000256" key="1">
    <source>
        <dbReference type="ARBA" id="ARBA00022630"/>
    </source>
</evidence>
<dbReference type="PANTHER" id="PTHR46720:SF3">
    <property type="entry name" value="FAD-BINDING DOMAIN-CONTAINING PROTEIN-RELATED"/>
    <property type="match status" value="1"/>
</dbReference>
<dbReference type="SUPFAM" id="SSF54373">
    <property type="entry name" value="FAD-linked reductases, C-terminal domain"/>
    <property type="match status" value="1"/>
</dbReference>
<feature type="domain" description="FAD-binding" evidence="4">
    <location>
        <begin position="6"/>
        <end position="375"/>
    </location>
</feature>
<sequence length="432" mass="48034">MPTPKLRVAICGGGIGGLALAVALSKYSNIQIDVYEAAEQFKEIGAGITMRERTWKILEHLGLSKDLSKVTNTPPDGLPGIGFEFRRADRADGFQFHLYTTPYGNVLFHRAHFLDIFVNHLPTGVAHFGKRLLSYEDDKGNSQVKLKFADGSQSTCDLLVGCDGLRSIVRKQMYDQAPFKEPALKDVAEPVWSGWVAYRALVPADRIRRANGGKEIRAMTHPMMYCGKDKHIVSYPISQGRIVNVVGFVFYPEAEGKAFNGPWVTECDGAEIIKHFAGWEQEVQELLRHVDNATLWAIHHLRPLPMYTSGRVALLGDAAHAMTPHQGAGAGQAIEDAFVLAALLGDPAITVHTLWKALSAYESIRLPFANRVLRESAVSGKMYEFNSIFKDKYTSLGPAIDAQWSWSMESTPEEEVERALKRMRGLEVKHKL</sequence>
<organism evidence="5 6">
    <name type="scientific">Somion occarium</name>
    <dbReference type="NCBI Taxonomy" id="3059160"/>
    <lineage>
        <taxon>Eukaryota</taxon>
        <taxon>Fungi</taxon>
        <taxon>Dikarya</taxon>
        <taxon>Basidiomycota</taxon>
        <taxon>Agaricomycotina</taxon>
        <taxon>Agaricomycetes</taxon>
        <taxon>Polyporales</taxon>
        <taxon>Cerrenaceae</taxon>
        <taxon>Somion</taxon>
    </lineage>
</organism>
<dbReference type="InterPro" id="IPR051104">
    <property type="entry name" value="FAD_monoxygenase"/>
</dbReference>
<evidence type="ECO:0000313" key="5">
    <source>
        <dbReference type="EMBL" id="CAL1707167.1"/>
    </source>
</evidence>
<dbReference type="PRINTS" id="PR00420">
    <property type="entry name" value="RNGMNOXGNASE"/>
</dbReference>
<keyword evidence="2" id="KW-0274">FAD</keyword>
<dbReference type="EMBL" id="OZ037947">
    <property type="protein sequence ID" value="CAL1707167.1"/>
    <property type="molecule type" value="Genomic_DNA"/>
</dbReference>
<proteinExistence type="predicted"/>